<keyword evidence="9" id="KW-0573">Peptidoglycan synthesis</keyword>
<sequence length="71" mass="7569">MLQGAKLVEGEVTETVQLLPLAVGALVAALAGYLAVKWMLALLQRGSLKGFAIYVWVLGLGIIVAQLLGYW</sequence>
<evidence type="ECO:0000256" key="1">
    <source>
        <dbReference type="ARBA" id="ARBA00004651"/>
    </source>
</evidence>
<dbReference type="GO" id="GO:0005886">
    <property type="term" value="C:plasma membrane"/>
    <property type="evidence" value="ECO:0007669"/>
    <property type="project" value="UniProtKB-SubCell"/>
</dbReference>
<evidence type="ECO:0000256" key="3">
    <source>
        <dbReference type="ARBA" id="ARBA00012374"/>
    </source>
</evidence>
<keyword evidence="6 17" id="KW-0812">Transmembrane</keyword>
<dbReference type="Proteomes" id="UP000593802">
    <property type="component" value="Chromosome"/>
</dbReference>
<evidence type="ECO:0000256" key="8">
    <source>
        <dbReference type="ARBA" id="ARBA00022960"/>
    </source>
</evidence>
<keyword evidence="19" id="KW-1185">Reference proteome</keyword>
<comment type="catalytic activity">
    <reaction evidence="16">
        <text>di-trans,octa-cis-undecaprenyl diphosphate + H2O = di-trans,octa-cis-undecaprenyl phosphate + phosphate + H(+)</text>
        <dbReference type="Rhea" id="RHEA:28094"/>
        <dbReference type="ChEBI" id="CHEBI:15377"/>
        <dbReference type="ChEBI" id="CHEBI:15378"/>
        <dbReference type="ChEBI" id="CHEBI:43474"/>
        <dbReference type="ChEBI" id="CHEBI:58405"/>
        <dbReference type="ChEBI" id="CHEBI:60392"/>
        <dbReference type="EC" id="3.6.1.27"/>
    </reaction>
</comment>
<evidence type="ECO:0000256" key="2">
    <source>
        <dbReference type="ARBA" id="ARBA00010621"/>
    </source>
</evidence>
<name>A0A7I8D5J3_9BACL</name>
<comment type="similarity">
    <text evidence="2">Belongs to the UppP family.</text>
</comment>
<organism evidence="18 19">
    <name type="scientific">Effusibacillus dendaii</name>
    <dbReference type="NCBI Taxonomy" id="2743772"/>
    <lineage>
        <taxon>Bacteria</taxon>
        <taxon>Bacillati</taxon>
        <taxon>Bacillota</taxon>
        <taxon>Bacilli</taxon>
        <taxon>Bacillales</taxon>
        <taxon>Alicyclobacillaceae</taxon>
        <taxon>Effusibacillus</taxon>
    </lineage>
</organism>
<keyword evidence="13" id="KW-0961">Cell wall biogenesis/degradation</keyword>
<evidence type="ECO:0000256" key="10">
    <source>
        <dbReference type="ARBA" id="ARBA00022989"/>
    </source>
</evidence>
<evidence type="ECO:0000256" key="15">
    <source>
        <dbReference type="ARBA" id="ARBA00032932"/>
    </source>
</evidence>
<evidence type="ECO:0000256" key="7">
    <source>
        <dbReference type="ARBA" id="ARBA00022801"/>
    </source>
</evidence>
<evidence type="ECO:0000256" key="12">
    <source>
        <dbReference type="ARBA" id="ARBA00023251"/>
    </source>
</evidence>
<accession>A0A7I8D5J3</accession>
<protein>
    <recommendedName>
        <fullName evidence="4">Undecaprenyl-diphosphatase</fullName>
        <ecNumber evidence="3">3.6.1.27</ecNumber>
    </recommendedName>
    <alternativeName>
        <fullName evidence="15">Bacitracin resistance protein</fullName>
    </alternativeName>
    <alternativeName>
        <fullName evidence="14">Undecaprenyl pyrophosphate phosphatase</fullName>
    </alternativeName>
</protein>
<keyword evidence="7" id="KW-0378">Hydrolase</keyword>
<dbReference type="InterPro" id="IPR003824">
    <property type="entry name" value="UppP"/>
</dbReference>
<keyword evidence="8" id="KW-0133">Cell shape</keyword>
<evidence type="ECO:0000256" key="5">
    <source>
        <dbReference type="ARBA" id="ARBA00022475"/>
    </source>
</evidence>
<dbReference type="KEGG" id="eff:skT53_04030"/>
<feature type="transmembrane region" description="Helical" evidence="17">
    <location>
        <begin position="48"/>
        <end position="68"/>
    </location>
</feature>
<dbReference type="GO" id="GO:0008360">
    <property type="term" value="P:regulation of cell shape"/>
    <property type="evidence" value="ECO:0007669"/>
    <property type="project" value="UniProtKB-KW"/>
</dbReference>
<evidence type="ECO:0000313" key="19">
    <source>
        <dbReference type="Proteomes" id="UP000593802"/>
    </source>
</evidence>
<keyword evidence="10 17" id="KW-1133">Transmembrane helix</keyword>
<dbReference type="Pfam" id="PF02673">
    <property type="entry name" value="BacA"/>
    <property type="match status" value="1"/>
</dbReference>
<evidence type="ECO:0000313" key="18">
    <source>
        <dbReference type="EMBL" id="BCJ85418.1"/>
    </source>
</evidence>
<dbReference type="GO" id="GO:0050380">
    <property type="term" value="F:undecaprenyl-diphosphatase activity"/>
    <property type="evidence" value="ECO:0007669"/>
    <property type="project" value="UniProtKB-EC"/>
</dbReference>
<keyword evidence="5" id="KW-1003">Cell membrane</keyword>
<proteinExistence type="inferred from homology"/>
<evidence type="ECO:0000256" key="11">
    <source>
        <dbReference type="ARBA" id="ARBA00023136"/>
    </source>
</evidence>
<evidence type="ECO:0000256" key="9">
    <source>
        <dbReference type="ARBA" id="ARBA00022984"/>
    </source>
</evidence>
<dbReference type="EC" id="3.6.1.27" evidence="3"/>
<keyword evidence="11 17" id="KW-0472">Membrane</keyword>
<reference evidence="18 19" key="1">
    <citation type="submission" date="2020-08" db="EMBL/GenBank/DDBJ databases">
        <title>Complete Genome Sequence of Effusibacillus dendaii Strain skT53, Isolated from Farmland soil.</title>
        <authorList>
            <person name="Konishi T."/>
            <person name="Kawasaki H."/>
        </authorList>
    </citation>
    <scope>NUCLEOTIDE SEQUENCE [LARGE SCALE GENOMIC DNA]</scope>
    <source>
        <strain evidence="19">skT53</strain>
    </source>
</reference>
<evidence type="ECO:0000256" key="16">
    <source>
        <dbReference type="ARBA" id="ARBA00047594"/>
    </source>
</evidence>
<dbReference type="GO" id="GO:0071555">
    <property type="term" value="P:cell wall organization"/>
    <property type="evidence" value="ECO:0007669"/>
    <property type="project" value="UniProtKB-KW"/>
</dbReference>
<dbReference type="GO" id="GO:0009252">
    <property type="term" value="P:peptidoglycan biosynthetic process"/>
    <property type="evidence" value="ECO:0007669"/>
    <property type="project" value="UniProtKB-KW"/>
</dbReference>
<dbReference type="EMBL" id="AP023366">
    <property type="protein sequence ID" value="BCJ85418.1"/>
    <property type="molecule type" value="Genomic_DNA"/>
</dbReference>
<feature type="transmembrane region" description="Helical" evidence="17">
    <location>
        <begin position="16"/>
        <end position="36"/>
    </location>
</feature>
<evidence type="ECO:0000256" key="6">
    <source>
        <dbReference type="ARBA" id="ARBA00022692"/>
    </source>
</evidence>
<evidence type="ECO:0000256" key="17">
    <source>
        <dbReference type="SAM" id="Phobius"/>
    </source>
</evidence>
<gene>
    <name evidence="18" type="ORF">skT53_04030</name>
</gene>
<comment type="subcellular location">
    <subcellularLocation>
        <location evidence="1">Cell membrane</location>
        <topology evidence="1">Multi-pass membrane protein</topology>
    </subcellularLocation>
</comment>
<evidence type="ECO:0000256" key="4">
    <source>
        <dbReference type="ARBA" id="ARBA00021581"/>
    </source>
</evidence>
<dbReference type="AlphaFoldDB" id="A0A7I8D5J3"/>
<evidence type="ECO:0000256" key="14">
    <source>
        <dbReference type="ARBA" id="ARBA00032707"/>
    </source>
</evidence>
<keyword evidence="12" id="KW-0046">Antibiotic resistance</keyword>
<dbReference type="GO" id="GO:0046677">
    <property type="term" value="P:response to antibiotic"/>
    <property type="evidence" value="ECO:0007669"/>
    <property type="project" value="UniProtKB-KW"/>
</dbReference>
<evidence type="ECO:0000256" key="13">
    <source>
        <dbReference type="ARBA" id="ARBA00023316"/>
    </source>
</evidence>